<dbReference type="EMBL" id="AAXW01000002">
    <property type="protein sequence ID" value="EAZ93356.1"/>
    <property type="molecule type" value="Genomic_DNA"/>
</dbReference>
<accession>A3IHS4</accession>
<organism evidence="1 2">
    <name type="scientific">Crocosphaera chwakensis CCY0110</name>
    <dbReference type="NCBI Taxonomy" id="391612"/>
    <lineage>
        <taxon>Bacteria</taxon>
        <taxon>Bacillati</taxon>
        <taxon>Cyanobacteriota</taxon>
        <taxon>Cyanophyceae</taxon>
        <taxon>Oscillatoriophycideae</taxon>
        <taxon>Chroococcales</taxon>
        <taxon>Aphanothecaceae</taxon>
        <taxon>Crocosphaera</taxon>
        <taxon>Crocosphaera chwakensis</taxon>
    </lineage>
</organism>
<protein>
    <submittedName>
        <fullName evidence="1">Uncharacterized protein</fullName>
    </submittedName>
</protein>
<proteinExistence type="predicted"/>
<evidence type="ECO:0000313" key="2">
    <source>
        <dbReference type="Proteomes" id="UP000003781"/>
    </source>
</evidence>
<name>A3IHS4_9CHRO</name>
<sequence>MLFLEDINSIFSVSKKQLKSENNN</sequence>
<comment type="caution">
    <text evidence="1">The sequence shown here is derived from an EMBL/GenBank/DDBJ whole genome shotgun (WGS) entry which is preliminary data.</text>
</comment>
<gene>
    <name evidence="1" type="ORF">CY0110_16212</name>
</gene>
<dbReference type="Proteomes" id="UP000003781">
    <property type="component" value="Unassembled WGS sequence"/>
</dbReference>
<evidence type="ECO:0000313" key="1">
    <source>
        <dbReference type="EMBL" id="EAZ93356.1"/>
    </source>
</evidence>
<keyword evidence="2" id="KW-1185">Reference proteome</keyword>
<reference evidence="1 2" key="1">
    <citation type="submission" date="2007-03" db="EMBL/GenBank/DDBJ databases">
        <authorList>
            <person name="Stal L."/>
            <person name="Ferriera S."/>
            <person name="Johnson J."/>
            <person name="Kravitz S."/>
            <person name="Beeson K."/>
            <person name="Sutton G."/>
            <person name="Rogers Y.-H."/>
            <person name="Friedman R."/>
            <person name="Frazier M."/>
            <person name="Venter J.C."/>
        </authorList>
    </citation>
    <scope>NUCLEOTIDE SEQUENCE [LARGE SCALE GENOMIC DNA]</scope>
    <source>
        <strain evidence="1 2">CCY0110</strain>
    </source>
</reference>
<dbReference type="AlphaFoldDB" id="A3IHS4"/>